<feature type="compositionally biased region" description="Basic and acidic residues" evidence="2">
    <location>
        <begin position="16"/>
        <end position="28"/>
    </location>
</feature>
<dbReference type="EMBL" id="QNUK01000140">
    <property type="protein sequence ID" value="KAF5900281.1"/>
    <property type="molecule type" value="Genomic_DNA"/>
</dbReference>
<dbReference type="PANTHER" id="PTHR10331">
    <property type="entry name" value="T COMPLEX PROTEIN 10"/>
    <property type="match status" value="1"/>
</dbReference>
<dbReference type="PANTHER" id="PTHR10331:SF28">
    <property type="entry name" value="CENTROMERE PROTEIN J-LIKE"/>
    <property type="match status" value="1"/>
</dbReference>
<sequence>MYIHLTDHMSLQTVETEQRRLSPIKEESCEPGEEACTASPFGVRNKVPANPEERPIRPGLKETEKTFEDFVEEQLELDQEAPKKDKQLRIAEKRNFLRKGDGRSRINKSKDSFQKIQPASKSTKSKPPQRPSTPSVLQNSHNVQINSLPHTRQNDGPALENLSLMRKDQNAQFSDQRSVQENLLRNNVPPHDGKSLVLDHNKHSSQNNGGYSKQPNQMRSTSRTMVSGSNVAQKIHHLEERIGFRKVNDRIVRVRDLDQASTKTLSLTAEIKQLLRRSASGENAGGKEDPKNPGSAFNLMKMNSDHNLDLSDEDYASDAPSDAGPSDRPQSPHRFLAQLSSSSGSDDGSDSELQQLGWSEPHDASRTLKETGGEATTPCANSSDLLARIFPQVKCTGRNKTDNMIREKDLKTQHLMNGSQPVKKVSNDLTMDKMKTEQDKALNFIRCEMERLTNNDKDNLLNFRSSDHTSQDAAVHFNGAEDLRGQILLLKEQLKRRECEWWQTHSELRSRVDALTRENRVLMSRRVVQDSLNSETKPNVTQAATKAVVREETRYPDGKVEQLLSDGSRVIVFRNGTRKEIGADQKSITVTFFNGDVKRVLPDGTMADDSVVLRSQVYYYCDAQTTHSTYPSGLEVLQFPNKQQEKRHPDGTREILFPDGTVKTMYPDGRQESFFPDGTVVKLL</sequence>
<accession>A0A8J4TLI3</accession>
<proteinExistence type="inferred from homology"/>
<evidence type="ECO:0000259" key="4">
    <source>
        <dbReference type="Pfam" id="PF25779"/>
    </source>
</evidence>
<feature type="region of interest" description="Disordered" evidence="2">
    <location>
        <begin position="278"/>
        <end position="380"/>
    </location>
</feature>
<dbReference type="OrthoDB" id="10252174at2759"/>
<feature type="compositionally biased region" description="Basic and acidic residues" evidence="2">
    <location>
        <begin position="191"/>
        <end position="202"/>
    </location>
</feature>
<name>A0A8J4TLI3_CLAMG</name>
<feature type="region of interest" description="Disordered" evidence="2">
    <location>
        <begin position="14"/>
        <end position="63"/>
    </location>
</feature>
<evidence type="ECO:0000313" key="5">
    <source>
        <dbReference type="EMBL" id="KAF5900281.1"/>
    </source>
</evidence>
<feature type="region of interest" description="Disordered" evidence="2">
    <location>
        <begin position="98"/>
        <end position="139"/>
    </location>
</feature>
<evidence type="ECO:0000256" key="1">
    <source>
        <dbReference type="ARBA" id="ARBA00005627"/>
    </source>
</evidence>
<dbReference type="AlphaFoldDB" id="A0A8J4TLI3"/>
<feature type="compositionally biased region" description="Polar residues" evidence="2">
    <location>
        <begin position="204"/>
        <end position="227"/>
    </location>
</feature>
<comment type="similarity">
    <text evidence="1">Belongs to the TCP10 family.</text>
</comment>
<dbReference type="InterPro" id="IPR058029">
    <property type="entry name" value="Tubulin-bd_CENPJ"/>
</dbReference>
<feature type="domain" description="CENPJ tubulin-binding region" evidence="4">
    <location>
        <begin position="50"/>
        <end position="108"/>
    </location>
</feature>
<dbReference type="InterPro" id="IPR047002">
    <property type="entry name" value="Tcp10_C_sf"/>
</dbReference>
<reference evidence="5" key="1">
    <citation type="submission" date="2020-07" db="EMBL/GenBank/DDBJ databases">
        <title>Clarias magur genome sequencing, assembly and annotation.</title>
        <authorList>
            <person name="Kushwaha B."/>
            <person name="Kumar R."/>
            <person name="Das P."/>
            <person name="Joshi C.G."/>
            <person name="Kumar D."/>
            <person name="Nagpure N.S."/>
            <person name="Pandey M."/>
            <person name="Agarwal S."/>
            <person name="Srivastava S."/>
            <person name="Singh M."/>
            <person name="Sahoo L."/>
            <person name="Jayasankar P."/>
            <person name="Meher P.K."/>
            <person name="Koringa P.G."/>
            <person name="Iquebal M.A."/>
            <person name="Das S.P."/>
            <person name="Bit A."/>
            <person name="Patnaik S."/>
            <person name="Patel N."/>
            <person name="Shah T.M."/>
            <person name="Hinsu A."/>
            <person name="Jena J.K."/>
        </authorList>
    </citation>
    <scope>NUCLEOTIDE SEQUENCE</scope>
    <source>
        <strain evidence="5">CIFAMagur01</strain>
        <tissue evidence="5">Testis</tissue>
    </source>
</reference>
<gene>
    <name evidence="5" type="primary">tcp10</name>
    <name evidence="5" type="ORF">DAT39_010020</name>
</gene>
<feature type="non-terminal residue" evidence="5">
    <location>
        <position position="1"/>
    </location>
</feature>
<feature type="region of interest" description="Disordered" evidence="2">
    <location>
        <begin position="185"/>
        <end position="227"/>
    </location>
</feature>
<evidence type="ECO:0000256" key="2">
    <source>
        <dbReference type="SAM" id="MobiDB-lite"/>
    </source>
</evidence>
<dbReference type="InterPro" id="IPR026581">
    <property type="entry name" value="TCP10L/CENPJ"/>
</dbReference>
<keyword evidence="6" id="KW-1185">Reference proteome</keyword>
<evidence type="ECO:0000313" key="6">
    <source>
        <dbReference type="Proteomes" id="UP000727407"/>
    </source>
</evidence>
<feature type="compositionally biased region" description="Basic and acidic residues" evidence="2">
    <location>
        <begin position="98"/>
        <end position="113"/>
    </location>
</feature>
<feature type="compositionally biased region" description="Basic and acidic residues" evidence="2">
    <location>
        <begin position="360"/>
        <end position="372"/>
    </location>
</feature>
<dbReference type="Gene3D" id="2.60.450.20">
    <property type="match status" value="1"/>
</dbReference>
<dbReference type="Pfam" id="PF07202">
    <property type="entry name" value="Tcp10_C"/>
    <property type="match status" value="2"/>
</dbReference>
<protein>
    <submittedName>
        <fullName evidence="5">Centromere protein J-like</fullName>
    </submittedName>
</protein>
<comment type="caution">
    <text evidence="5">The sequence shown here is derived from an EMBL/GenBank/DDBJ whole genome shotgun (WGS) entry which is preliminary data.</text>
</comment>
<feature type="domain" description="Centromere protein J C-terminal" evidence="3">
    <location>
        <begin position="649"/>
        <end position="680"/>
    </location>
</feature>
<evidence type="ECO:0000259" key="3">
    <source>
        <dbReference type="Pfam" id="PF07202"/>
    </source>
</evidence>
<organism evidence="5 6">
    <name type="scientific">Clarias magur</name>
    <name type="common">Asian catfish</name>
    <name type="synonym">Macropteronotus magur</name>
    <dbReference type="NCBI Taxonomy" id="1594786"/>
    <lineage>
        <taxon>Eukaryota</taxon>
        <taxon>Metazoa</taxon>
        <taxon>Chordata</taxon>
        <taxon>Craniata</taxon>
        <taxon>Vertebrata</taxon>
        <taxon>Euteleostomi</taxon>
        <taxon>Actinopterygii</taxon>
        <taxon>Neopterygii</taxon>
        <taxon>Teleostei</taxon>
        <taxon>Ostariophysi</taxon>
        <taxon>Siluriformes</taxon>
        <taxon>Clariidae</taxon>
        <taxon>Clarias</taxon>
    </lineage>
</organism>
<feature type="domain" description="Centromere protein J C-terminal" evidence="3">
    <location>
        <begin position="549"/>
        <end position="581"/>
    </location>
</feature>
<feature type="compositionally biased region" description="Polar residues" evidence="2">
    <location>
        <begin position="114"/>
        <end position="139"/>
    </location>
</feature>
<dbReference type="InterPro" id="IPR009852">
    <property type="entry name" value="CENPJ_C_dom"/>
</dbReference>
<feature type="compositionally biased region" description="Basic and acidic residues" evidence="2">
    <location>
        <begin position="51"/>
        <end position="63"/>
    </location>
</feature>
<dbReference type="Proteomes" id="UP000727407">
    <property type="component" value="Unassembled WGS sequence"/>
</dbReference>
<dbReference type="Pfam" id="PF25779">
    <property type="entry name" value="Tubulin-bind_CPAP"/>
    <property type="match status" value="1"/>
</dbReference>